<dbReference type="SUPFAM" id="SSF52540">
    <property type="entry name" value="P-loop containing nucleoside triphosphate hydrolases"/>
    <property type="match status" value="1"/>
</dbReference>
<evidence type="ECO:0000313" key="1">
    <source>
        <dbReference type="EMBL" id="GAH11286.1"/>
    </source>
</evidence>
<feature type="non-terminal residue" evidence="1">
    <location>
        <position position="120"/>
    </location>
</feature>
<sequence>MPLQERLLVGGAEGSGKTYAYMTIARALPEHKFYIIDPDDGVRRVWYPEFPDVNNIEYYFTPKWFAVDYETFDKKGAQLTKLEDGSGRKNIFKTGVVDAWTTIKPKLKPGDWVIVEHMHL</sequence>
<organism evidence="1">
    <name type="scientific">marine sediment metagenome</name>
    <dbReference type="NCBI Taxonomy" id="412755"/>
    <lineage>
        <taxon>unclassified sequences</taxon>
        <taxon>metagenomes</taxon>
        <taxon>ecological metagenomes</taxon>
    </lineage>
</organism>
<dbReference type="EMBL" id="BART01037815">
    <property type="protein sequence ID" value="GAH11286.1"/>
    <property type="molecule type" value="Genomic_DNA"/>
</dbReference>
<comment type="caution">
    <text evidence="1">The sequence shown here is derived from an EMBL/GenBank/DDBJ whole genome shotgun (WGS) entry which is preliminary data.</text>
</comment>
<proteinExistence type="predicted"/>
<gene>
    <name evidence="1" type="ORF">S01H4_63065</name>
</gene>
<accession>X1CS61</accession>
<reference evidence="1" key="1">
    <citation type="journal article" date="2014" name="Front. Microbiol.">
        <title>High frequency of phylogenetically diverse reductive dehalogenase-homologous genes in deep subseafloor sedimentary metagenomes.</title>
        <authorList>
            <person name="Kawai M."/>
            <person name="Futagami T."/>
            <person name="Toyoda A."/>
            <person name="Takaki Y."/>
            <person name="Nishi S."/>
            <person name="Hori S."/>
            <person name="Arai W."/>
            <person name="Tsubouchi T."/>
            <person name="Morono Y."/>
            <person name="Uchiyama I."/>
            <person name="Ito T."/>
            <person name="Fujiyama A."/>
            <person name="Inagaki F."/>
            <person name="Takami H."/>
        </authorList>
    </citation>
    <scope>NUCLEOTIDE SEQUENCE</scope>
    <source>
        <strain evidence="1">Expedition CK06-06</strain>
    </source>
</reference>
<protein>
    <submittedName>
        <fullName evidence="1">Uncharacterized protein</fullName>
    </submittedName>
</protein>
<dbReference type="InterPro" id="IPR027417">
    <property type="entry name" value="P-loop_NTPase"/>
</dbReference>
<name>X1CS61_9ZZZZ</name>
<dbReference type="AlphaFoldDB" id="X1CS61"/>